<evidence type="ECO:0000256" key="1">
    <source>
        <dbReference type="SAM" id="MobiDB-lite"/>
    </source>
</evidence>
<keyword evidence="3" id="KW-1185">Reference proteome</keyword>
<gene>
    <name evidence="2" type="primary">ABSGL_05994.1 scaffold 7611</name>
</gene>
<evidence type="ECO:0000313" key="3">
    <source>
        <dbReference type="Proteomes" id="UP000078561"/>
    </source>
</evidence>
<sequence length="77" mass="8981">MAPLQSSQRLRRHHQPANIDHHHHQATSPQPQQQAPPFLQPPPLYRMSRGIKIITDLHREWYDGFAGGYPVETLKRL</sequence>
<organism evidence="2">
    <name type="scientific">Absidia glauca</name>
    <name type="common">Pin mould</name>
    <dbReference type="NCBI Taxonomy" id="4829"/>
    <lineage>
        <taxon>Eukaryota</taxon>
        <taxon>Fungi</taxon>
        <taxon>Fungi incertae sedis</taxon>
        <taxon>Mucoromycota</taxon>
        <taxon>Mucoromycotina</taxon>
        <taxon>Mucoromycetes</taxon>
        <taxon>Mucorales</taxon>
        <taxon>Cunninghamellaceae</taxon>
        <taxon>Absidia</taxon>
    </lineage>
</organism>
<dbReference type="OrthoDB" id="2287578at2759"/>
<dbReference type="AlphaFoldDB" id="A0A163JLY3"/>
<protein>
    <submittedName>
        <fullName evidence="2">Uncharacterized protein</fullName>
    </submittedName>
</protein>
<feature type="compositionally biased region" description="Basic residues" evidence="1">
    <location>
        <begin position="9"/>
        <end position="25"/>
    </location>
</feature>
<accession>A0A163JLY3</accession>
<dbReference type="EMBL" id="LT553181">
    <property type="protein sequence ID" value="SAM00313.1"/>
    <property type="molecule type" value="Genomic_DNA"/>
</dbReference>
<feature type="region of interest" description="Disordered" evidence="1">
    <location>
        <begin position="1"/>
        <end position="44"/>
    </location>
</feature>
<proteinExistence type="predicted"/>
<reference evidence="2" key="1">
    <citation type="submission" date="2016-04" db="EMBL/GenBank/DDBJ databases">
        <authorList>
            <person name="Evans L.H."/>
            <person name="Alamgir A."/>
            <person name="Owens N."/>
            <person name="Weber N.D."/>
            <person name="Virtaneva K."/>
            <person name="Barbian K."/>
            <person name="Babar A."/>
            <person name="Rosenke K."/>
        </authorList>
    </citation>
    <scope>NUCLEOTIDE SEQUENCE [LARGE SCALE GENOMIC DNA]</scope>
    <source>
        <strain evidence="2">CBS 101.48</strain>
    </source>
</reference>
<dbReference type="Proteomes" id="UP000078561">
    <property type="component" value="Unassembled WGS sequence"/>
</dbReference>
<evidence type="ECO:0000313" key="2">
    <source>
        <dbReference type="EMBL" id="SAM00313.1"/>
    </source>
</evidence>
<name>A0A163JLY3_ABSGL</name>
<dbReference type="InParanoid" id="A0A163JLY3"/>